<dbReference type="Gene3D" id="3.40.50.2300">
    <property type="match status" value="1"/>
</dbReference>
<evidence type="ECO:0000259" key="12">
    <source>
        <dbReference type="PROSITE" id="PS50110"/>
    </source>
</evidence>
<dbReference type="InterPro" id="IPR018062">
    <property type="entry name" value="HTH_AraC-typ_CS"/>
</dbReference>
<evidence type="ECO:0000256" key="2">
    <source>
        <dbReference type="ARBA" id="ARBA00018672"/>
    </source>
</evidence>
<dbReference type="PRINTS" id="PR00032">
    <property type="entry name" value="HTHARAC"/>
</dbReference>
<dbReference type="InterPro" id="IPR018060">
    <property type="entry name" value="HTH_AraC"/>
</dbReference>
<evidence type="ECO:0000256" key="5">
    <source>
        <dbReference type="ARBA" id="ARBA00023012"/>
    </source>
</evidence>
<evidence type="ECO:0000313" key="13">
    <source>
        <dbReference type="EMBL" id="TLD02222.1"/>
    </source>
</evidence>
<gene>
    <name evidence="13" type="ORF">DSM106044_00892</name>
</gene>
<dbReference type="PROSITE" id="PS50110">
    <property type="entry name" value="RESPONSE_REGULATORY"/>
    <property type="match status" value="1"/>
</dbReference>
<dbReference type="EMBL" id="QGQD01000021">
    <property type="protein sequence ID" value="TLD02222.1"/>
    <property type="molecule type" value="Genomic_DNA"/>
</dbReference>
<dbReference type="GO" id="GO:0043565">
    <property type="term" value="F:sequence-specific DNA binding"/>
    <property type="evidence" value="ECO:0007669"/>
    <property type="project" value="InterPro"/>
</dbReference>
<dbReference type="PROSITE" id="PS00041">
    <property type="entry name" value="HTH_ARAC_FAMILY_1"/>
    <property type="match status" value="1"/>
</dbReference>
<dbReference type="SMART" id="SM00448">
    <property type="entry name" value="REC"/>
    <property type="match status" value="1"/>
</dbReference>
<keyword evidence="6" id="KW-0805">Transcription regulation</keyword>
<protein>
    <recommendedName>
        <fullName evidence="2">Stage 0 sporulation protein A homolog</fullName>
    </recommendedName>
</protein>
<dbReference type="Pfam" id="PF12833">
    <property type="entry name" value="HTH_18"/>
    <property type="match status" value="1"/>
</dbReference>
<dbReference type="InterPro" id="IPR020449">
    <property type="entry name" value="Tscrpt_reg_AraC-type_HTH"/>
</dbReference>
<dbReference type="InterPro" id="IPR009057">
    <property type="entry name" value="Homeodomain-like_sf"/>
</dbReference>
<sequence length="499" mass="57504">MYKVLIAEDTSLIRRGIISMVHWDQHNCILAGEAENGKDAIKMLETLSPDIILLDVKMPYIDGIKVLDYITESHIKVKVIMISGYSNFEYVKHALRSNTVDYILKPIHEEELNQAIAKAVGQLSSSGCNSLPERSHDRLLSQMEENIYSTFGDIFDLFSAQTFFWVASVKNKYNDYAFFKDRIQTLISSSIHTLFNEHPDHMDIIFYSASRDDFSAVTDLMQRIYMLADTLLKNLLYIGISDIHTSDYIITKAYYEAHKALCNKMLHPSRFLLLYRDFSHKTYNLEDVFHAERPLLNFLLAGNSTNAITLCGEILKKHLNSSDINLDEFCMLLTEFYCTISKTGTDRVCELQQEISSLHNLENLLNYDTTGPLTETLYKYCASITTEVISRRTNIDTSVLEIQKYIEQHFSESITLKNLENLFHLNASYISVTFKKITGTGINKYIRKLRMENAIKLLSTTDYKMSDVCEKSGFTNYVHFSKEFKKYTGVSPSDYRQKQ</sequence>
<dbReference type="PROSITE" id="PS01124">
    <property type="entry name" value="HTH_ARAC_FAMILY_2"/>
    <property type="match status" value="1"/>
</dbReference>
<comment type="caution">
    <text evidence="13">The sequence shown here is derived from an EMBL/GenBank/DDBJ whole genome shotgun (WGS) entry which is preliminary data.</text>
</comment>
<dbReference type="GO" id="GO:0000160">
    <property type="term" value="P:phosphorelay signal transduction system"/>
    <property type="evidence" value="ECO:0007669"/>
    <property type="project" value="UniProtKB-KW"/>
</dbReference>
<keyword evidence="5" id="KW-0902">Two-component regulatory system</keyword>
<dbReference type="Proteomes" id="UP000306509">
    <property type="component" value="Unassembled WGS sequence"/>
</dbReference>
<keyword evidence="4 10" id="KW-0597">Phosphoprotein</keyword>
<dbReference type="PANTHER" id="PTHR42713">
    <property type="entry name" value="HISTIDINE KINASE-RELATED"/>
    <property type="match status" value="1"/>
</dbReference>
<dbReference type="InterPro" id="IPR011006">
    <property type="entry name" value="CheY-like_superfamily"/>
</dbReference>
<comment type="subcellular location">
    <subcellularLocation>
        <location evidence="1">Cytoplasm</location>
    </subcellularLocation>
</comment>
<dbReference type="AlphaFoldDB" id="A0A4U8QB12"/>
<dbReference type="InterPro" id="IPR051552">
    <property type="entry name" value="HptR"/>
</dbReference>
<feature type="domain" description="HTH araC/xylS-type" evidence="11">
    <location>
        <begin position="400"/>
        <end position="498"/>
    </location>
</feature>
<dbReference type="STRING" id="180332.GCA_000797495_05686"/>
<evidence type="ECO:0000256" key="6">
    <source>
        <dbReference type="ARBA" id="ARBA00023015"/>
    </source>
</evidence>
<dbReference type="GO" id="GO:0005737">
    <property type="term" value="C:cytoplasm"/>
    <property type="evidence" value="ECO:0007669"/>
    <property type="project" value="UniProtKB-SubCell"/>
</dbReference>
<comment type="function">
    <text evidence="9">May play the central regulatory role in sporulation. It may be an element of the effector pathway responsible for the activation of sporulation genes in response to nutritional stress. Spo0A may act in concert with spo0H (a sigma factor) to control the expression of some genes that are critical to the sporulation process.</text>
</comment>
<dbReference type="SMART" id="SM00342">
    <property type="entry name" value="HTH_ARAC"/>
    <property type="match status" value="1"/>
</dbReference>
<accession>A0A4U8QB12</accession>
<evidence type="ECO:0000256" key="1">
    <source>
        <dbReference type="ARBA" id="ARBA00004496"/>
    </source>
</evidence>
<dbReference type="PANTHER" id="PTHR42713:SF3">
    <property type="entry name" value="TRANSCRIPTIONAL REGULATORY PROTEIN HPTR"/>
    <property type="match status" value="1"/>
</dbReference>
<keyword evidence="14" id="KW-1185">Reference proteome</keyword>
<dbReference type="SUPFAM" id="SSF52172">
    <property type="entry name" value="CheY-like"/>
    <property type="match status" value="1"/>
</dbReference>
<dbReference type="RefSeq" id="WP_044297584.1">
    <property type="nucleotide sequence ID" value="NZ_JTGN01000019.1"/>
</dbReference>
<evidence type="ECO:0000256" key="7">
    <source>
        <dbReference type="ARBA" id="ARBA00023125"/>
    </source>
</evidence>
<keyword evidence="8" id="KW-0804">Transcription</keyword>
<evidence type="ECO:0000256" key="3">
    <source>
        <dbReference type="ARBA" id="ARBA00022490"/>
    </source>
</evidence>
<organism evidence="13 14">
    <name type="scientific">Robinsoniella peoriensis</name>
    <dbReference type="NCBI Taxonomy" id="180332"/>
    <lineage>
        <taxon>Bacteria</taxon>
        <taxon>Bacillati</taxon>
        <taxon>Bacillota</taxon>
        <taxon>Clostridia</taxon>
        <taxon>Lachnospirales</taxon>
        <taxon>Lachnospiraceae</taxon>
        <taxon>Robinsoniella</taxon>
    </lineage>
</organism>
<dbReference type="InterPro" id="IPR001789">
    <property type="entry name" value="Sig_transdc_resp-reg_receiver"/>
</dbReference>
<feature type="modified residue" description="4-aspartylphosphate" evidence="10">
    <location>
        <position position="55"/>
    </location>
</feature>
<keyword evidence="3" id="KW-0963">Cytoplasm</keyword>
<dbReference type="CDD" id="cd17536">
    <property type="entry name" value="REC_YesN-like"/>
    <property type="match status" value="1"/>
</dbReference>
<evidence type="ECO:0000256" key="10">
    <source>
        <dbReference type="PROSITE-ProRule" id="PRU00169"/>
    </source>
</evidence>
<evidence type="ECO:0000259" key="11">
    <source>
        <dbReference type="PROSITE" id="PS01124"/>
    </source>
</evidence>
<proteinExistence type="predicted"/>
<evidence type="ECO:0000256" key="8">
    <source>
        <dbReference type="ARBA" id="ARBA00023163"/>
    </source>
</evidence>
<evidence type="ECO:0000256" key="4">
    <source>
        <dbReference type="ARBA" id="ARBA00022553"/>
    </source>
</evidence>
<name>A0A4U8QB12_9FIRM</name>
<dbReference type="Gene3D" id="1.10.10.60">
    <property type="entry name" value="Homeodomain-like"/>
    <property type="match status" value="2"/>
</dbReference>
<feature type="domain" description="Response regulatory" evidence="12">
    <location>
        <begin position="3"/>
        <end position="120"/>
    </location>
</feature>
<evidence type="ECO:0000256" key="9">
    <source>
        <dbReference type="ARBA" id="ARBA00024867"/>
    </source>
</evidence>
<reference evidence="13 14" key="1">
    <citation type="journal article" date="2019" name="Anaerobe">
        <title>Detection of Robinsoniella peoriensis in multiple bone samples of a trauma patient.</title>
        <authorList>
            <person name="Schrottner P."/>
            <person name="Hartwich K."/>
            <person name="Bunk B."/>
            <person name="Schober I."/>
            <person name="Helbig S."/>
            <person name="Rudolph W.W."/>
            <person name="Gunzer F."/>
        </authorList>
    </citation>
    <scope>NUCLEOTIDE SEQUENCE [LARGE SCALE GENOMIC DNA]</scope>
    <source>
        <strain evidence="13 14">DSM 106044</strain>
    </source>
</reference>
<dbReference type="SUPFAM" id="SSF46689">
    <property type="entry name" value="Homeodomain-like"/>
    <property type="match status" value="1"/>
</dbReference>
<dbReference type="GO" id="GO:0003700">
    <property type="term" value="F:DNA-binding transcription factor activity"/>
    <property type="evidence" value="ECO:0007669"/>
    <property type="project" value="InterPro"/>
</dbReference>
<dbReference type="Pfam" id="PF00072">
    <property type="entry name" value="Response_reg"/>
    <property type="match status" value="1"/>
</dbReference>
<keyword evidence="7" id="KW-0238">DNA-binding</keyword>
<evidence type="ECO:0000313" key="14">
    <source>
        <dbReference type="Proteomes" id="UP000306509"/>
    </source>
</evidence>